<evidence type="ECO:0000256" key="1">
    <source>
        <dbReference type="SAM" id="MobiDB-lite"/>
    </source>
</evidence>
<dbReference type="EMBL" id="JAYWVC010000369">
    <property type="protein sequence ID" value="MED7828380.1"/>
    <property type="molecule type" value="Genomic_DNA"/>
</dbReference>
<dbReference type="RefSeq" id="WP_329512725.1">
    <property type="nucleotide sequence ID" value="NZ_BAAAYZ010000167.1"/>
</dbReference>
<protein>
    <submittedName>
        <fullName evidence="2">Uncharacterized protein</fullName>
    </submittedName>
</protein>
<organism evidence="2 3">
    <name type="scientific">Streptomyces chiangmaiensis</name>
    <dbReference type="NCBI Taxonomy" id="766497"/>
    <lineage>
        <taxon>Bacteria</taxon>
        <taxon>Bacillati</taxon>
        <taxon>Actinomycetota</taxon>
        <taxon>Actinomycetes</taxon>
        <taxon>Kitasatosporales</taxon>
        <taxon>Streptomycetaceae</taxon>
        <taxon>Streptomyces</taxon>
    </lineage>
</organism>
<keyword evidence="3" id="KW-1185">Reference proteome</keyword>
<name>A0ABU7FW78_9ACTN</name>
<proteinExistence type="predicted"/>
<comment type="caution">
    <text evidence="2">The sequence shown here is derived from an EMBL/GenBank/DDBJ whole genome shotgun (WGS) entry which is preliminary data.</text>
</comment>
<evidence type="ECO:0000313" key="2">
    <source>
        <dbReference type="EMBL" id="MED7828380.1"/>
    </source>
</evidence>
<sequence>MAWGDAGEVLANPVPLFLDDRDDLGVDEDVVRRDVDLALCVVEAGDLFALGGVDGPVGDRGEAVEPAGADLAVPPSSVASGCPR</sequence>
<reference evidence="2" key="1">
    <citation type="submission" date="2024-01" db="EMBL/GenBank/DDBJ databases">
        <title>First draft genome sequence data of TA4-1, the type strain of Gram-positive actinobacterium Streptomyces chiangmaiensis.</title>
        <authorList>
            <person name="Yasawong M."/>
            <person name="Nantapong N."/>
        </authorList>
    </citation>
    <scope>NUCLEOTIDE SEQUENCE</scope>
    <source>
        <strain evidence="2">TA4-1</strain>
    </source>
</reference>
<gene>
    <name evidence="2" type="ORF">VXC91_42605</name>
</gene>
<feature type="region of interest" description="Disordered" evidence="1">
    <location>
        <begin position="61"/>
        <end position="84"/>
    </location>
</feature>
<dbReference type="Proteomes" id="UP001333996">
    <property type="component" value="Unassembled WGS sequence"/>
</dbReference>
<evidence type="ECO:0000313" key="3">
    <source>
        <dbReference type="Proteomes" id="UP001333996"/>
    </source>
</evidence>
<accession>A0ABU7FW78</accession>